<feature type="region of interest" description="Disordered" evidence="1">
    <location>
        <begin position="1"/>
        <end position="243"/>
    </location>
</feature>
<accession>W4FP82</accession>
<feature type="compositionally biased region" description="Polar residues" evidence="1">
    <location>
        <begin position="23"/>
        <end position="36"/>
    </location>
</feature>
<dbReference type="AlphaFoldDB" id="W4FP82"/>
<dbReference type="EMBL" id="KI913182">
    <property type="protein sequence ID" value="ETV68746.1"/>
    <property type="molecule type" value="Genomic_DNA"/>
</dbReference>
<feature type="compositionally biased region" description="Basic and acidic residues" evidence="1">
    <location>
        <begin position="203"/>
        <end position="212"/>
    </location>
</feature>
<proteinExistence type="predicted"/>
<sequence length="243" mass="27697">MPGVCALRRNQYYPENPHELQRMHQNQQKALNTSNDPTREANPKHATHHPKPTPTGDSGAHTTKTPQQNHQPIPHLSNQHNNDKAAHRHKTHEQLHHSTQIKNNNPPEPSAHHRQQTTNPEDRHPDPKPIHDTEKHKAARETLTNINVERNEGTHQDEHRDNNQPLPANILNDKMTTHNDNPSANHNQQHRRNTNQDINGEPDQEKIVDARDQISPQVHLQATAGTQEQKTQTPHAQAASPKQ</sequence>
<dbReference type="VEuPathDB" id="FungiDB:H257_15331"/>
<evidence type="ECO:0000256" key="1">
    <source>
        <dbReference type="SAM" id="MobiDB-lite"/>
    </source>
</evidence>
<feature type="compositionally biased region" description="Polar residues" evidence="1">
    <location>
        <begin position="214"/>
        <end position="243"/>
    </location>
</feature>
<name>W4FP82_APHAT</name>
<feature type="compositionally biased region" description="Polar residues" evidence="1">
    <location>
        <begin position="60"/>
        <end position="80"/>
    </location>
</feature>
<organism evidence="2">
    <name type="scientific">Aphanomyces astaci</name>
    <name type="common">Crayfish plague agent</name>
    <dbReference type="NCBI Taxonomy" id="112090"/>
    <lineage>
        <taxon>Eukaryota</taxon>
        <taxon>Sar</taxon>
        <taxon>Stramenopiles</taxon>
        <taxon>Oomycota</taxon>
        <taxon>Saprolegniomycetes</taxon>
        <taxon>Saprolegniales</taxon>
        <taxon>Verrucalvaceae</taxon>
        <taxon>Aphanomyces</taxon>
    </lineage>
</organism>
<evidence type="ECO:0000313" key="2">
    <source>
        <dbReference type="EMBL" id="ETV68746.1"/>
    </source>
</evidence>
<dbReference type="GeneID" id="20817327"/>
<feature type="compositionally biased region" description="Basic and acidic residues" evidence="1">
    <location>
        <begin position="149"/>
        <end position="162"/>
    </location>
</feature>
<dbReference type="RefSeq" id="XP_009841700.1">
    <property type="nucleotide sequence ID" value="XM_009843398.1"/>
</dbReference>
<protein>
    <submittedName>
        <fullName evidence="2">Uncharacterized protein</fullName>
    </submittedName>
</protein>
<feature type="compositionally biased region" description="Basic and acidic residues" evidence="1">
    <location>
        <begin position="120"/>
        <end position="140"/>
    </location>
</feature>
<reference evidence="2" key="1">
    <citation type="submission" date="2013-12" db="EMBL/GenBank/DDBJ databases">
        <title>The Genome Sequence of Aphanomyces astaci APO3.</title>
        <authorList>
            <consortium name="The Broad Institute Genomics Platform"/>
            <person name="Russ C."/>
            <person name="Tyler B."/>
            <person name="van West P."/>
            <person name="Dieguez-Uribeondo J."/>
            <person name="Young S.K."/>
            <person name="Zeng Q."/>
            <person name="Gargeya S."/>
            <person name="Fitzgerald M."/>
            <person name="Abouelleil A."/>
            <person name="Alvarado L."/>
            <person name="Chapman S.B."/>
            <person name="Gainer-Dewar J."/>
            <person name="Goldberg J."/>
            <person name="Griggs A."/>
            <person name="Gujja S."/>
            <person name="Hansen M."/>
            <person name="Howarth C."/>
            <person name="Imamovic A."/>
            <person name="Ireland A."/>
            <person name="Larimer J."/>
            <person name="McCowan C."/>
            <person name="Murphy C."/>
            <person name="Pearson M."/>
            <person name="Poon T.W."/>
            <person name="Priest M."/>
            <person name="Roberts A."/>
            <person name="Saif S."/>
            <person name="Shea T."/>
            <person name="Sykes S."/>
            <person name="Wortman J."/>
            <person name="Nusbaum C."/>
            <person name="Birren B."/>
        </authorList>
    </citation>
    <scope>NUCLEOTIDE SEQUENCE [LARGE SCALE GENOMIC DNA]</scope>
    <source>
        <strain evidence="2">APO3</strain>
    </source>
</reference>
<gene>
    <name evidence="2" type="ORF">H257_15331</name>
</gene>